<dbReference type="Proteomes" id="UP000836387">
    <property type="component" value="Unassembled WGS sequence"/>
</dbReference>
<name>A0ACA9UGS5_BIOOC</name>
<dbReference type="EMBL" id="CADEHS020000495">
    <property type="protein sequence ID" value="CAG9952554.1"/>
    <property type="molecule type" value="Genomic_DNA"/>
</dbReference>
<evidence type="ECO:0000313" key="2">
    <source>
        <dbReference type="Proteomes" id="UP000836387"/>
    </source>
</evidence>
<accession>A0ACA9UGS5</accession>
<organism evidence="1 2">
    <name type="scientific">Clonostachys rosea f. rosea IK726</name>
    <dbReference type="NCBI Taxonomy" id="1349383"/>
    <lineage>
        <taxon>Eukaryota</taxon>
        <taxon>Fungi</taxon>
        <taxon>Dikarya</taxon>
        <taxon>Ascomycota</taxon>
        <taxon>Pezizomycotina</taxon>
        <taxon>Sordariomycetes</taxon>
        <taxon>Hypocreomycetidae</taxon>
        <taxon>Hypocreales</taxon>
        <taxon>Bionectriaceae</taxon>
        <taxon>Clonostachys</taxon>
    </lineage>
</organism>
<proteinExistence type="predicted"/>
<reference evidence="1" key="2">
    <citation type="submission" date="2021-10" db="EMBL/GenBank/DDBJ databases">
        <authorList>
            <person name="Piombo E."/>
        </authorList>
    </citation>
    <scope>NUCLEOTIDE SEQUENCE</scope>
</reference>
<sequence>MHYNTVPGVKVTSCYMRLWELEEADGDDVGIEYGGGRARQEANNPPPPAVRAPTVEAADQALFRPEPPNERGVASEAWPAGAESCEHSTVTNSIPQKLQGRPKPL</sequence>
<keyword evidence="2" id="KW-1185">Reference proteome</keyword>
<reference evidence="1" key="1">
    <citation type="submission" date="2020-04" db="EMBL/GenBank/DDBJ databases">
        <authorList>
            <person name="Broberg M."/>
        </authorList>
    </citation>
    <scope>NUCLEOTIDE SEQUENCE</scope>
</reference>
<protein>
    <submittedName>
        <fullName evidence="1">Uncharacterized protein</fullName>
    </submittedName>
</protein>
<gene>
    <name evidence="1" type="ORF">CRV2_00017039</name>
</gene>
<feature type="non-terminal residue" evidence="1">
    <location>
        <position position="105"/>
    </location>
</feature>
<comment type="caution">
    <text evidence="1">The sequence shown here is derived from an EMBL/GenBank/DDBJ whole genome shotgun (WGS) entry which is preliminary data.</text>
</comment>
<evidence type="ECO:0000313" key="1">
    <source>
        <dbReference type="EMBL" id="CAG9952554.1"/>
    </source>
</evidence>